<proteinExistence type="predicted"/>
<comment type="caution">
    <text evidence="2">The sequence shown here is derived from an EMBL/GenBank/DDBJ whole genome shotgun (WGS) entry which is preliminary data.</text>
</comment>
<sequence length="446" mass="50972">MAVVEDRDKLCSPCSRIPPIKDIILGSDEMWGSFQEFKSSALNGCPLCSYLYNEKRKEWDSLEVEKSLYPGEPISLQWNGPLPVRPPPVNEEQSLILECTWGFQYNIDYSIYVDADEPISKTVPFRKIDPDPMSDQVIAKVNGWIASCSRGHSFCHPTEDALLPRFVIEIHDSDETKPSLRLVENGTKMARYITLSYVWGIRPQPVQLMRENMAQLKESIDYDKLPSTIQDAIRVARRLGVQYVWVDALCIVQDDDDIKKQQIGQMQNIYGSSYMTIQAANVATVKESFLKLRNSPKPFKLRYDDSSHVYLRGYTPDRMPGGSARQRAWVFQESILPNRLLVYGEHQLVFQCREGIQYECGFRANQVKYRSPATPSFLRPGNWLNYLGKRLIQPFPLLIADWISSRHGILPLMTGIQPECSPSQVTDCLQSAASLSVFKRKLEDDT</sequence>
<organism evidence="2 3">
    <name type="scientific">Penicillium frequentans</name>
    <dbReference type="NCBI Taxonomy" id="3151616"/>
    <lineage>
        <taxon>Eukaryota</taxon>
        <taxon>Fungi</taxon>
        <taxon>Dikarya</taxon>
        <taxon>Ascomycota</taxon>
        <taxon>Pezizomycotina</taxon>
        <taxon>Eurotiomycetes</taxon>
        <taxon>Eurotiomycetidae</taxon>
        <taxon>Eurotiales</taxon>
        <taxon>Aspergillaceae</taxon>
        <taxon>Penicillium</taxon>
    </lineage>
</organism>
<evidence type="ECO:0000313" key="2">
    <source>
        <dbReference type="EMBL" id="KAJ5538419.1"/>
    </source>
</evidence>
<dbReference type="PANTHER" id="PTHR33112:SF16">
    <property type="entry name" value="HETEROKARYON INCOMPATIBILITY DOMAIN-CONTAINING PROTEIN"/>
    <property type="match status" value="1"/>
</dbReference>
<dbReference type="Proteomes" id="UP001220324">
    <property type="component" value="Unassembled WGS sequence"/>
</dbReference>
<evidence type="ECO:0000259" key="1">
    <source>
        <dbReference type="Pfam" id="PF06985"/>
    </source>
</evidence>
<accession>A0AAD6CVY3</accession>
<dbReference type="Pfam" id="PF06985">
    <property type="entry name" value="HET"/>
    <property type="match status" value="1"/>
</dbReference>
<reference evidence="2 3" key="1">
    <citation type="journal article" date="2023" name="IMA Fungus">
        <title>Comparative genomic study of the Penicillium genus elucidates a diverse pangenome and 15 lateral gene transfer events.</title>
        <authorList>
            <person name="Petersen C."/>
            <person name="Sorensen T."/>
            <person name="Nielsen M.R."/>
            <person name="Sondergaard T.E."/>
            <person name="Sorensen J.L."/>
            <person name="Fitzpatrick D.A."/>
            <person name="Frisvad J.C."/>
            <person name="Nielsen K.L."/>
        </authorList>
    </citation>
    <scope>NUCLEOTIDE SEQUENCE [LARGE SCALE GENOMIC DNA]</scope>
    <source>
        <strain evidence="2 3">IBT 35679</strain>
    </source>
</reference>
<dbReference type="EMBL" id="JAQIZZ010000006">
    <property type="protein sequence ID" value="KAJ5538419.1"/>
    <property type="molecule type" value="Genomic_DNA"/>
</dbReference>
<dbReference type="AlphaFoldDB" id="A0AAD6CVY3"/>
<dbReference type="InterPro" id="IPR010730">
    <property type="entry name" value="HET"/>
</dbReference>
<evidence type="ECO:0000313" key="3">
    <source>
        <dbReference type="Proteomes" id="UP001220324"/>
    </source>
</evidence>
<protein>
    <submittedName>
        <fullName evidence="2">HET domain protein</fullName>
    </submittedName>
</protein>
<feature type="domain" description="Heterokaryon incompatibility" evidence="1">
    <location>
        <begin position="192"/>
        <end position="333"/>
    </location>
</feature>
<keyword evidence="3" id="KW-1185">Reference proteome</keyword>
<gene>
    <name evidence="2" type="ORF">N7494_007898</name>
</gene>
<name>A0AAD6CVY3_9EURO</name>
<dbReference type="PANTHER" id="PTHR33112">
    <property type="entry name" value="DOMAIN PROTEIN, PUTATIVE-RELATED"/>
    <property type="match status" value="1"/>
</dbReference>